<dbReference type="EMBL" id="BART01030002">
    <property type="protein sequence ID" value="GAH13107.1"/>
    <property type="molecule type" value="Genomic_DNA"/>
</dbReference>
<feature type="non-terminal residue" evidence="1">
    <location>
        <position position="88"/>
    </location>
</feature>
<dbReference type="Gene3D" id="3.30.465.10">
    <property type="match status" value="1"/>
</dbReference>
<dbReference type="InterPro" id="IPR016169">
    <property type="entry name" value="FAD-bd_PCMH_sub2"/>
</dbReference>
<dbReference type="AlphaFoldDB" id="X1CZ15"/>
<organism evidence="1">
    <name type="scientific">marine sediment metagenome</name>
    <dbReference type="NCBI Taxonomy" id="412755"/>
    <lineage>
        <taxon>unclassified sequences</taxon>
        <taxon>metagenomes</taxon>
        <taxon>ecological metagenomes</taxon>
    </lineage>
</organism>
<dbReference type="GO" id="GO:0050660">
    <property type="term" value="F:flavin adenine dinucleotide binding"/>
    <property type="evidence" value="ECO:0007669"/>
    <property type="project" value="InterPro"/>
</dbReference>
<gene>
    <name evidence="1" type="ORF">S01H4_52499</name>
</gene>
<name>X1CZ15_9ZZZZ</name>
<dbReference type="SUPFAM" id="SSF56176">
    <property type="entry name" value="FAD-binding/transporter-associated domain-like"/>
    <property type="match status" value="1"/>
</dbReference>
<evidence type="ECO:0000313" key="1">
    <source>
        <dbReference type="EMBL" id="GAH13107.1"/>
    </source>
</evidence>
<dbReference type="InterPro" id="IPR036318">
    <property type="entry name" value="FAD-bd_PCMH-like_sf"/>
</dbReference>
<reference evidence="1" key="1">
    <citation type="journal article" date="2014" name="Front. Microbiol.">
        <title>High frequency of phylogenetically diverse reductive dehalogenase-homologous genes in deep subseafloor sedimentary metagenomes.</title>
        <authorList>
            <person name="Kawai M."/>
            <person name="Futagami T."/>
            <person name="Toyoda A."/>
            <person name="Takaki Y."/>
            <person name="Nishi S."/>
            <person name="Hori S."/>
            <person name="Arai W."/>
            <person name="Tsubouchi T."/>
            <person name="Morono Y."/>
            <person name="Uchiyama I."/>
            <person name="Ito T."/>
            <person name="Fujiyama A."/>
            <person name="Inagaki F."/>
            <person name="Takami H."/>
        </authorList>
    </citation>
    <scope>NUCLEOTIDE SEQUENCE</scope>
    <source>
        <strain evidence="1">Expedition CK06-06</strain>
    </source>
</reference>
<proteinExistence type="predicted"/>
<protein>
    <submittedName>
        <fullName evidence="1">Uncharacterized protein</fullName>
    </submittedName>
</protein>
<sequence>MGVEAVLPNPQGTIVKTGAASNQYATPFCRYGVSPDFTGLFMGDVGTMGIKTKAFMRLFPDPPYKASRMYVFNKNDYNEVFKKAHKLR</sequence>
<accession>X1CZ15</accession>
<comment type="caution">
    <text evidence="1">The sequence shown here is derived from an EMBL/GenBank/DDBJ whole genome shotgun (WGS) entry which is preliminary data.</text>
</comment>